<dbReference type="Proteomes" id="UP000885753">
    <property type="component" value="Unassembled WGS sequence"/>
</dbReference>
<feature type="domain" description="Transposase IS66 zinc-finger binding" evidence="3">
    <location>
        <begin position="138"/>
        <end position="167"/>
    </location>
</feature>
<evidence type="ECO:0000259" key="3">
    <source>
        <dbReference type="Pfam" id="PF13005"/>
    </source>
</evidence>
<dbReference type="Pfam" id="PF13007">
    <property type="entry name" value="LZ_Tnp_IS66"/>
    <property type="match status" value="1"/>
</dbReference>
<reference evidence="5" key="1">
    <citation type="journal article" date="2020" name="mSystems">
        <title>Genome- and Community-Level Interaction Insights into Carbon Utilization and Element Cycling Functions of Hydrothermarchaeota in Hydrothermal Sediment.</title>
        <authorList>
            <person name="Zhou Z."/>
            <person name="Liu Y."/>
            <person name="Xu W."/>
            <person name="Pan J."/>
            <person name="Luo Z.H."/>
            <person name="Li M."/>
        </authorList>
    </citation>
    <scope>NUCLEOTIDE SEQUENCE [LARGE SCALE GENOMIC DNA]</scope>
    <source>
        <strain evidence="5">SpSt-1235</strain>
    </source>
</reference>
<evidence type="ECO:0000259" key="4">
    <source>
        <dbReference type="Pfam" id="PF13007"/>
    </source>
</evidence>
<sequence length="270" mass="30704">MKTLGLQVINCQFCGMQNGPSKYQEKDIEQMVLENRAQAEEITSLRAELEYYKHELDKLKRMIFGSKSERYIPVSDGQLALGLETDTIEQKPAETEDIAYTRQKPNKESQVSHFRAPIPSHLPREEYIIKPEGDLNAAKKIGEEITEILEYTPGRLYVKKYIRYKYALPQDGGVLIGELPSFPIPKGNAGPGLLAHLAVSKFVDHLPFYRQSQMLKREGLEIAESTINGWFTATCTLLAPLYERLCDTIIRTPYLMVDETPIPVLTKDKP</sequence>
<feature type="domain" description="Transposase TnpC homeodomain" evidence="4">
    <location>
        <begin position="52"/>
        <end position="126"/>
    </location>
</feature>
<proteinExistence type="predicted"/>
<evidence type="ECO:0000256" key="1">
    <source>
        <dbReference type="SAM" id="Coils"/>
    </source>
</evidence>
<dbReference type="InterPro" id="IPR004291">
    <property type="entry name" value="Transposase_IS66_central"/>
</dbReference>
<dbReference type="AlphaFoldDB" id="A0A7C2M8B4"/>
<dbReference type="Pfam" id="PF13005">
    <property type="entry name" value="zf-IS66"/>
    <property type="match status" value="1"/>
</dbReference>
<dbReference type="InterPro" id="IPR024463">
    <property type="entry name" value="Transposase_TnpC_homeodom"/>
</dbReference>
<dbReference type="EMBL" id="DSEE01000239">
    <property type="protein sequence ID" value="HER40219.1"/>
    <property type="molecule type" value="Genomic_DNA"/>
</dbReference>
<dbReference type="InterPro" id="IPR024474">
    <property type="entry name" value="Znf_dom_IS66"/>
</dbReference>
<dbReference type="PANTHER" id="PTHR33678">
    <property type="entry name" value="BLL1576 PROTEIN"/>
    <property type="match status" value="1"/>
</dbReference>
<accession>A0A7C2M8B4</accession>
<gene>
    <name evidence="5" type="ORF">ENO10_03270</name>
</gene>
<keyword evidence="1" id="KW-0175">Coiled coil</keyword>
<feature type="domain" description="Transposase IS66 central" evidence="2">
    <location>
        <begin position="186"/>
        <end position="268"/>
    </location>
</feature>
<dbReference type="PANTHER" id="PTHR33678:SF1">
    <property type="entry name" value="BLL1576 PROTEIN"/>
    <property type="match status" value="1"/>
</dbReference>
<protein>
    <submittedName>
        <fullName evidence="5">IS66 family transposase</fullName>
    </submittedName>
</protein>
<dbReference type="InterPro" id="IPR052344">
    <property type="entry name" value="Transposase-related"/>
</dbReference>
<feature type="coiled-coil region" evidence="1">
    <location>
        <begin position="28"/>
        <end position="62"/>
    </location>
</feature>
<feature type="non-terminal residue" evidence="5">
    <location>
        <position position="270"/>
    </location>
</feature>
<name>A0A7C2M8B4_9FLAO</name>
<comment type="caution">
    <text evidence="5">The sequence shown here is derived from an EMBL/GenBank/DDBJ whole genome shotgun (WGS) entry which is preliminary data.</text>
</comment>
<organism evidence="5">
    <name type="scientific">Salinimicrobium catena</name>
    <dbReference type="NCBI Taxonomy" id="390640"/>
    <lineage>
        <taxon>Bacteria</taxon>
        <taxon>Pseudomonadati</taxon>
        <taxon>Bacteroidota</taxon>
        <taxon>Flavobacteriia</taxon>
        <taxon>Flavobacteriales</taxon>
        <taxon>Flavobacteriaceae</taxon>
        <taxon>Salinimicrobium</taxon>
    </lineage>
</organism>
<evidence type="ECO:0000259" key="2">
    <source>
        <dbReference type="Pfam" id="PF03050"/>
    </source>
</evidence>
<dbReference type="Pfam" id="PF03050">
    <property type="entry name" value="DDE_Tnp_IS66"/>
    <property type="match status" value="1"/>
</dbReference>
<evidence type="ECO:0000313" key="5">
    <source>
        <dbReference type="EMBL" id="HER40219.1"/>
    </source>
</evidence>